<organism evidence="1">
    <name type="scientific">Palpitomonas bilix</name>
    <dbReference type="NCBI Taxonomy" id="652834"/>
    <lineage>
        <taxon>Eukaryota</taxon>
        <taxon>Eukaryota incertae sedis</taxon>
    </lineage>
</organism>
<protein>
    <submittedName>
        <fullName evidence="1">Uncharacterized protein</fullName>
    </submittedName>
</protein>
<dbReference type="AlphaFoldDB" id="A0A7S3LV80"/>
<gene>
    <name evidence="1" type="ORF">PBIL07802_LOCUS28594</name>
</gene>
<name>A0A7S3LV80_9EUKA</name>
<accession>A0A7S3LV80</accession>
<reference evidence="1" key="1">
    <citation type="submission" date="2021-01" db="EMBL/GenBank/DDBJ databases">
        <authorList>
            <person name="Corre E."/>
            <person name="Pelletier E."/>
            <person name="Niang G."/>
            <person name="Scheremetjew M."/>
            <person name="Finn R."/>
            <person name="Kale V."/>
            <person name="Holt S."/>
            <person name="Cochrane G."/>
            <person name="Meng A."/>
            <person name="Brown T."/>
            <person name="Cohen L."/>
        </authorList>
    </citation>
    <scope>NUCLEOTIDE SEQUENCE</scope>
    <source>
        <strain evidence="1">NIES-2562</strain>
    </source>
</reference>
<evidence type="ECO:0000313" key="1">
    <source>
        <dbReference type="EMBL" id="CAE0266255.1"/>
    </source>
</evidence>
<sequence>MDRKVATTIPAFRARVRSKVENPSPFGVVVSVEQVRVRQSISSPFFLDGTIKSVMVVTDNNVKTKFSRNDGIIFKGSINEEGDIGVEQQLRESSNSLLILPHSNTTFDIYVWFVVLDQGEAARVGQRCFVHNQCDMDVISIVGGSVPDMKMTTFSTALSISVSLPVVHFGDLEIHELVAKEVTTEENNATHLLFAASARMKWTAQVVTGFMPSLPFSIVVVKEDQEHGSIEVAYGWNSVMSFPTSSSHSDDSVADIHLQGVFNTDCENDISSTVKDYFEGRLLKIEAAILQPEDDICPLPIYPSLPAFAPILSSIRIRSRLMLNGTLTARLRSFDVQEGENRSLNVFASVDIFNPSIVNGTFKHAHISLFSSLSALSSSSAVSEFGVSEMHDFEVKRGQTSYDIVARILDTTSDSFSSLMSSYLNMQNTSFIAVVNQPSLLKGLIFNTSIPPLSSSLLSRLMLVFNAQSFLALFRGEGIISVCLQNPFSLDIRVKAIQFDVFLRGEKEVERTHLGNIQLPSIDKSRESEGGEVGWGQSTRSSLPLLLHGKTTTASTITYQLSMLSNLAAAIPPFLSVSKILPSCGSMCVNVDLEEGKLVLQPGTADQEIVVTFGCSSSSTFCSLPIQSSLESLIC</sequence>
<dbReference type="EMBL" id="HBIB01043783">
    <property type="protein sequence ID" value="CAE0266255.1"/>
    <property type="molecule type" value="Transcribed_RNA"/>
</dbReference>
<proteinExistence type="predicted"/>